<feature type="domain" description="EamA" evidence="7">
    <location>
        <begin position="136"/>
        <end position="268"/>
    </location>
</feature>
<dbReference type="EMBL" id="LN885086">
    <property type="protein sequence ID" value="CUQ67186.1"/>
    <property type="molecule type" value="Genomic_DNA"/>
</dbReference>
<dbReference type="PANTHER" id="PTHR42920:SF5">
    <property type="entry name" value="EAMA DOMAIN-CONTAINING PROTEIN"/>
    <property type="match status" value="1"/>
</dbReference>
<evidence type="ECO:0000256" key="4">
    <source>
        <dbReference type="ARBA" id="ARBA00022989"/>
    </source>
</evidence>
<dbReference type="OrthoDB" id="9804865at2"/>
<keyword evidence="3 6" id="KW-0812">Transmembrane</keyword>
<feature type="transmembrane region" description="Helical" evidence="6">
    <location>
        <begin position="254"/>
        <end position="273"/>
    </location>
</feature>
<gene>
    <name evidence="8" type="ORF">NITINOP_2214</name>
</gene>
<name>A0A0S4KZM1_9BACT</name>
<dbReference type="Pfam" id="PF00892">
    <property type="entry name" value="EamA"/>
    <property type="match status" value="2"/>
</dbReference>
<evidence type="ECO:0000313" key="9">
    <source>
        <dbReference type="Proteomes" id="UP000066284"/>
    </source>
</evidence>
<dbReference type="Proteomes" id="UP000066284">
    <property type="component" value="Chromosome 1"/>
</dbReference>
<proteinExistence type="predicted"/>
<evidence type="ECO:0000256" key="6">
    <source>
        <dbReference type="SAM" id="Phobius"/>
    </source>
</evidence>
<dbReference type="InterPro" id="IPR000620">
    <property type="entry name" value="EamA_dom"/>
</dbReference>
<feature type="transmembrane region" description="Helical" evidence="6">
    <location>
        <begin position="197"/>
        <end position="216"/>
    </location>
</feature>
<dbReference type="PANTHER" id="PTHR42920">
    <property type="entry name" value="OS03G0707200 PROTEIN-RELATED"/>
    <property type="match status" value="1"/>
</dbReference>
<evidence type="ECO:0000256" key="1">
    <source>
        <dbReference type="ARBA" id="ARBA00004651"/>
    </source>
</evidence>
<dbReference type="GO" id="GO:0005886">
    <property type="term" value="C:plasma membrane"/>
    <property type="evidence" value="ECO:0007669"/>
    <property type="project" value="UniProtKB-SubCell"/>
</dbReference>
<feature type="transmembrane region" description="Helical" evidence="6">
    <location>
        <begin position="61"/>
        <end position="79"/>
    </location>
</feature>
<dbReference type="KEGG" id="nio:NITINOP_2214"/>
<feature type="domain" description="EamA" evidence="7">
    <location>
        <begin position="4"/>
        <end position="126"/>
    </location>
</feature>
<evidence type="ECO:0000256" key="2">
    <source>
        <dbReference type="ARBA" id="ARBA00022475"/>
    </source>
</evidence>
<feature type="transmembrane region" description="Helical" evidence="6">
    <location>
        <begin position="228"/>
        <end position="248"/>
    </location>
</feature>
<dbReference type="STRING" id="1715989.NITINOP_2214"/>
<evidence type="ECO:0000259" key="7">
    <source>
        <dbReference type="Pfam" id="PF00892"/>
    </source>
</evidence>
<sequence>MPRLVLLLTTLIWGATFPATKAALDQIPPLSFLCLRFLLGTVLIVIWFAAVNRRLVREKPVVAASAVATLFLFFGYVLQTVGLRYTSASNSAFLTVLYVIFVPLFLRRFGGRVLLAATVAVAGLWLLVKPSADVNVGDLLTIGCAAAFAGHIICLERFTRLFDAPSLLAWQMIAVTALFVPIAWWEHASPGAFAPTTVLLIGLGVTGVLATGAFAVQMWVQQLVPAQQVALIFASEPVYAAWLSWYFLGETLDLQGWIGSALILLAVLTGAFASQSPPAAPLVADSGSERTV</sequence>
<keyword evidence="5 6" id="KW-0472">Membrane</keyword>
<feature type="transmembrane region" description="Helical" evidence="6">
    <location>
        <begin position="85"/>
        <end position="106"/>
    </location>
</feature>
<accession>A0A0S4KZM1</accession>
<feature type="transmembrane region" description="Helical" evidence="6">
    <location>
        <begin position="167"/>
        <end position="185"/>
    </location>
</feature>
<dbReference type="InterPro" id="IPR051258">
    <property type="entry name" value="Diverse_Substrate_Transporter"/>
</dbReference>
<protein>
    <submittedName>
        <fullName evidence="8">Putative Transporter, eamA family</fullName>
    </submittedName>
</protein>
<dbReference type="InterPro" id="IPR037185">
    <property type="entry name" value="EmrE-like"/>
</dbReference>
<feature type="transmembrane region" description="Helical" evidence="6">
    <location>
        <begin position="28"/>
        <end position="49"/>
    </location>
</feature>
<keyword evidence="9" id="KW-1185">Reference proteome</keyword>
<evidence type="ECO:0000256" key="3">
    <source>
        <dbReference type="ARBA" id="ARBA00022692"/>
    </source>
</evidence>
<comment type="subcellular location">
    <subcellularLocation>
        <location evidence="1">Cell membrane</location>
        <topology evidence="1">Multi-pass membrane protein</topology>
    </subcellularLocation>
</comment>
<evidence type="ECO:0000256" key="5">
    <source>
        <dbReference type="ARBA" id="ARBA00023136"/>
    </source>
</evidence>
<dbReference type="SUPFAM" id="SSF103481">
    <property type="entry name" value="Multidrug resistance efflux transporter EmrE"/>
    <property type="match status" value="2"/>
</dbReference>
<keyword evidence="4 6" id="KW-1133">Transmembrane helix</keyword>
<reference evidence="9" key="1">
    <citation type="submission" date="2015-09" db="EMBL/GenBank/DDBJ databases">
        <authorList>
            <person name="Daims H."/>
        </authorList>
    </citation>
    <scope>NUCLEOTIDE SEQUENCE [LARGE SCALE GENOMIC DNA]</scope>
</reference>
<organism evidence="8 9">
    <name type="scientific">Candidatus Nitrospira inopinata</name>
    <dbReference type="NCBI Taxonomy" id="1715989"/>
    <lineage>
        <taxon>Bacteria</taxon>
        <taxon>Pseudomonadati</taxon>
        <taxon>Nitrospirota</taxon>
        <taxon>Nitrospiria</taxon>
        <taxon>Nitrospirales</taxon>
        <taxon>Nitrospiraceae</taxon>
        <taxon>Nitrospira</taxon>
    </lineage>
</organism>
<evidence type="ECO:0000313" key="8">
    <source>
        <dbReference type="EMBL" id="CUQ67186.1"/>
    </source>
</evidence>
<keyword evidence="2" id="KW-1003">Cell membrane</keyword>
<dbReference type="AlphaFoldDB" id="A0A0S4KZM1"/>
<dbReference type="RefSeq" id="WP_062485337.1">
    <property type="nucleotide sequence ID" value="NZ_LN885086.1"/>
</dbReference>
<feature type="transmembrane region" description="Helical" evidence="6">
    <location>
        <begin position="113"/>
        <end position="128"/>
    </location>
</feature>